<proteinExistence type="predicted"/>
<evidence type="ECO:0008006" key="4">
    <source>
        <dbReference type="Google" id="ProtNLM"/>
    </source>
</evidence>
<dbReference type="GeneID" id="92793698"/>
<name>A0A415PQP1_9FIRM</name>
<organism evidence="2 3">
    <name type="scientific">Amedibacillus dolichus</name>
    <dbReference type="NCBI Taxonomy" id="31971"/>
    <lineage>
        <taxon>Bacteria</taxon>
        <taxon>Bacillati</taxon>
        <taxon>Bacillota</taxon>
        <taxon>Erysipelotrichia</taxon>
        <taxon>Erysipelotrichales</taxon>
        <taxon>Erysipelotrichaceae</taxon>
        <taxon>Amedibacillus</taxon>
    </lineage>
</organism>
<protein>
    <recommendedName>
        <fullName evidence="4">Ubiquitin-like domain-containing protein</fullName>
    </recommendedName>
</protein>
<evidence type="ECO:0000313" key="2">
    <source>
        <dbReference type="EMBL" id="RHM15029.1"/>
    </source>
</evidence>
<dbReference type="Proteomes" id="UP000284868">
    <property type="component" value="Unassembled WGS sequence"/>
</dbReference>
<keyword evidence="3" id="KW-1185">Reference proteome</keyword>
<sequence>MSDCVLVVVLVPAASLAIETLLPTHIPIKEIRIPLFRLLQKQMQNICILDVDSVLYAKRLCCVLRAESSLSEYGICNGDIIAIW</sequence>
<dbReference type="Proteomes" id="UP000753219">
    <property type="component" value="Unassembled WGS sequence"/>
</dbReference>
<reference evidence="2 3" key="1">
    <citation type="submission" date="2018-08" db="EMBL/GenBank/DDBJ databases">
        <title>A genome reference for cultivated species of the human gut microbiota.</title>
        <authorList>
            <person name="Zou Y."/>
            <person name="Xue W."/>
            <person name="Luo G."/>
        </authorList>
    </citation>
    <scope>NUCLEOTIDE SEQUENCE [LARGE SCALE GENOMIC DNA]</scope>
    <source>
        <strain evidence="2 3">AF35-6BH</strain>
    </source>
</reference>
<dbReference type="RefSeq" id="WP_022420567.1">
    <property type="nucleotide sequence ID" value="NZ_CABKNA010000003.1"/>
</dbReference>
<gene>
    <name evidence="2" type="ORF">DWZ83_01555</name>
    <name evidence="1" type="ORF">KHZ85_00675</name>
</gene>
<comment type="caution">
    <text evidence="2">The sequence shown here is derived from an EMBL/GenBank/DDBJ whole genome shotgun (WGS) entry which is preliminary data.</text>
</comment>
<dbReference type="AlphaFoldDB" id="A0A415PQP1"/>
<accession>A0A415PQP1</accession>
<dbReference type="EMBL" id="QRPK01000004">
    <property type="protein sequence ID" value="RHM15029.1"/>
    <property type="molecule type" value="Genomic_DNA"/>
</dbReference>
<evidence type="ECO:0000313" key="1">
    <source>
        <dbReference type="EMBL" id="MBS4883275.1"/>
    </source>
</evidence>
<reference evidence="1" key="2">
    <citation type="submission" date="2021-02" db="EMBL/GenBank/DDBJ databases">
        <title>Infant gut strain persistence is associated with maternal origin, phylogeny, and functional potential including surface adhesion and iron acquisition.</title>
        <authorList>
            <person name="Lou Y.C."/>
        </authorList>
    </citation>
    <scope>NUCLEOTIDE SEQUENCE</scope>
    <source>
        <strain evidence="1">L3_108_103G1_dasL3_108_103G1_concoct_2</strain>
    </source>
</reference>
<dbReference type="EMBL" id="JAGZMZ010000001">
    <property type="protein sequence ID" value="MBS4883275.1"/>
    <property type="molecule type" value="Genomic_DNA"/>
</dbReference>
<evidence type="ECO:0000313" key="3">
    <source>
        <dbReference type="Proteomes" id="UP000284868"/>
    </source>
</evidence>